<organism evidence="1 2">
    <name type="scientific">Phycicoccus sonneratiae</name>
    <dbReference type="NCBI Taxonomy" id="2807628"/>
    <lineage>
        <taxon>Bacteria</taxon>
        <taxon>Bacillati</taxon>
        <taxon>Actinomycetota</taxon>
        <taxon>Actinomycetes</taxon>
        <taxon>Micrococcales</taxon>
        <taxon>Intrasporangiaceae</taxon>
        <taxon>Phycicoccus</taxon>
    </lineage>
</organism>
<sequence>MAADEPVTPAIRITGPASAEDVAAIVAVLAAAGGGGDPEPAPATSTWASRVAATRGPLPHGRGAWQSTYRH</sequence>
<dbReference type="Pfam" id="PF13822">
    <property type="entry name" value="ACC_epsilon"/>
    <property type="match status" value="1"/>
</dbReference>
<accession>A0ABS2CMA3</accession>
<keyword evidence="2" id="KW-1185">Reference proteome</keyword>
<reference evidence="1" key="1">
    <citation type="submission" date="2021-02" db="EMBL/GenBank/DDBJ databases">
        <title>Phycicoccus sp. MQZ13P-5T, whole genome shotgun sequence.</title>
        <authorList>
            <person name="Tuo L."/>
        </authorList>
    </citation>
    <scope>NUCLEOTIDE SEQUENCE</scope>
    <source>
        <strain evidence="1">MQZ13P-5</strain>
    </source>
</reference>
<comment type="caution">
    <text evidence="1">The sequence shown here is derived from an EMBL/GenBank/DDBJ whole genome shotgun (WGS) entry which is preliminary data.</text>
</comment>
<evidence type="ECO:0000313" key="1">
    <source>
        <dbReference type="EMBL" id="MBM6401017.1"/>
    </source>
</evidence>
<gene>
    <name evidence="1" type="ORF">JQN70_11510</name>
</gene>
<dbReference type="RefSeq" id="WP_204131480.1">
    <property type="nucleotide sequence ID" value="NZ_JAFDVD010000012.1"/>
</dbReference>
<proteinExistence type="predicted"/>
<dbReference type="Proteomes" id="UP001430172">
    <property type="component" value="Unassembled WGS sequence"/>
</dbReference>
<dbReference type="EMBL" id="JAFDVD010000012">
    <property type="protein sequence ID" value="MBM6401017.1"/>
    <property type="molecule type" value="Genomic_DNA"/>
</dbReference>
<name>A0ABS2CMA3_9MICO</name>
<protein>
    <recommendedName>
        <fullName evidence="3">Acyl-CoA carboxylase subunit epsilon</fullName>
    </recommendedName>
</protein>
<evidence type="ECO:0008006" key="3">
    <source>
        <dbReference type="Google" id="ProtNLM"/>
    </source>
</evidence>
<dbReference type="InterPro" id="IPR032716">
    <property type="entry name" value="ACC_epsilon"/>
</dbReference>
<evidence type="ECO:0000313" key="2">
    <source>
        <dbReference type="Proteomes" id="UP001430172"/>
    </source>
</evidence>